<dbReference type="AlphaFoldDB" id="A0A0A9F239"/>
<accession>A0A0A9F239</accession>
<name>A0A0A9F239_ARUDO</name>
<proteinExistence type="predicted"/>
<dbReference type="EMBL" id="GBRH01193715">
    <property type="protein sequence ID" value="JAE04181.1"/>
    <property type="molecule type" value="Transcribed_RNA"/>
</dbReference>
<reference evidence="1" key="1">
    <citation type="submission" date="2014-09" db="EMBL/GenBank/DDBJ databases">
        <authorList>
            <person name="Magalhaes I.L.F."/>
            <person name="Oliveira U."/>
            <person name="Santos F.R."/>
            <person name="Vidigal T.H.D.A."/>
            <person name="Brescovit A.D."/>
            <person name="Santos A.J."/>
        </authorList>
    </citation>
    <scope>NUCLEOTIDE SEQUENCE</scope>
    <source>
        <tissue evidence="1">Shoot tissue taken approximately 20 cm above the soil surface</tissue>
    </source>
</reference>
<sequence>MLCVGRMKWNCTLLFSRCARLVRKFFPFRATN</sequence>
<evidence type="ECO:0000313" key="1">
    <source>
        <dbReference type="EMBL" id="JAE04181.1"/>
    </source>
</evidence>
<organism evidence="1">
    <name type="scientific">Arundo donax</name>
    <name type="common">Giant reed</name>
    <name type="synonym">Donax arundinaceus</name>
    <dbReference type="NCBI Taxonomy" id="35708"/>
    <lineage>
        <taxon>Eukaryota</taxon>
        <taxon>Viridiplantae</taxon>
        <taxon>Streptophyta</taxon>
        <taxon>Embryophyta</taxon>
        <taxon>Tracheophyta</taxon>
        <taxon>Spermatophyta</taxon>
        <taxon>Magnoliopsida</taxon>
        <taxon>Liliopsida</taxon>
        <taxon>Poales</taxon>
        <taxon>Poaceae</taxon>
        <taxon>PACMAD clade</taxon>
        <taxon>Arundinoideae</taxon>
        <taxon>Arundineae</taxon>
        <taxon>Arundo</taxon>
    </lineage>
</organism>
<protein>
    <submittedName>
        <fullName evidence="1">SWAP (Suppressor-of-White-APricot)/surp domain-containing protein / ubiquitin family protein</fullName>
    </submittedName>
</protein>
<reference evidence="1" key="2">
    <citation type="journal article" date="2015" name="Data Brief">
        <title>Shoot transcriptome of the giant reed, Arundo donax.</title>
        <authorList>
            <person name="Barrero R.A."/>
            <person name="Guerrero F.D."/>
            <person name="Moolhuijzen P."/>
            <person name="Goolsby J.A."/>
            <person name="Tidwell J."/>
            <person name="Bellgard S.E."/>
            <person name="Bellgard M.I."/>
        </authorList>
    </citation>
    <scope>NUCLEOTIDE SEQUENCE</scope>
    <source>
        <tissue evidence="1">Shoot tissue taken approximately 20 cm above the soil surface</tissue>
    </source>
</reference>